<comment type="caution">
    <text evidence="2">The sequence shown here is derived from an EMBL/GenBank/DDBJ whole genome shotgun (WGS) entry which is preliminary data.</text>
</comment>
<keyword evidence="3" id="KW-1185">Reference proteome</keyword>
<dbReference type="Proteomes" id="UP000324222">
    <property type="component" value="Unassembled WGS sequence"/>
</dbReference>
<evidence type="ECO:0000313" key="2">
    <source>
        <dbReference type="EMBL" id="MPC80188.1"/>
    </source>
</evidence>
<organism evidence="2 3">
    <name type="scientific">Portunus trituberculatus</name>
    <name type="common">Swimming crab</name>
    <name type="synonym">Neptunus trituberculatus</name>
    <dbReference type="NCBI Taxonomy" id="210409"/>
    <lineage>
        <taxon>Eukaryota</taxon>
        <taxon>Metazoa</taxon>
        <taxon>Ecdysozoa</taxon>
        <taxon>Arthropoda</taxon>
        <taxon>Crustacea</taxon>
        <taxon>Multicrustacea</taxon>
        <taxon>Malacostraca</taxon>
        <taxon>Eumalacostraca</taxon>
        <taxon>Eucarida</taxon>
        <taxon>Decapoda</taxon>
        <taxon>Pleocyemata</taxon>
        <taxon>Brachyura</taxon>
        <taxon>Eubrachyura</taxon>
        <taxon>Portunoidea</taxon>
        <taxon>Portunidae</taxon>
        <taxon>Portuninae</taxon>
        <taxon>Portunus</taxon>
    </lineage>
</organism>
<protein>
    <submittedName>
        <fullName evidence="2">Uncharacterized protein</fullName>
    </submittedName>
</protein>
<evidence type="ECO:0000256" key="1">
    <source>
        <dbReference type="SAM" id="MobiDB-lite"/>
    </source>
</evidence>
<proteinExistence type="predicted"/>
<name>A0A5B7IH30_PORTR</name>
<dbReference type="EMBL" id="VSRR010053305">
    <property type="protein sequence ID" value="MPC80188.1"/>
    <property type="molecule type" value="Genomic_DNA"/>
</dbReference>
<accession>A0A5B7IH30</accession>
<dbReference type="AlphaFoldDB" id="A0A5B7IH30"/>
<feature type="region of interest" description="Disordered" evidence="1">
    <location>
        <begin position="60"/>
        <end position="96"/>
    </location>
</feature>
<reference evidence="2 3" key="1">
    <citation type="submission" date="2019-05" db="EMBL/GenBank/DDBJ databases">
        <title>Another draft genome of Portunus trituberculatus and its Hox gene families provides insights of decapod evolution.</title>
        <authorList>
            <person name="Jeong J.-H."/>
            <person name="Song I."/>
            <person name="Kim S."/>
            <person name="Choi T."/>
            <person name="Kim D."/>
            <person name="Ryu S."/>
            <person name="Kim W."/>
        </authorList>
    </citation>
    <scope>NUCLEOTIDE SEQUENCE [LARGE SCALE GENOMIC DNA]</scope>
    <source>
        <tissue evidence="2">Muscle</tissue>
    </source>
</reference>
<feature type="compositionally biased region" description="Basic and acidic residues" evidence="1">
    <location>
        <begin position="78"/>
        <end position="96"/>
    </location>
</feature>
<sequence length="96" mass="10594">MKNKMKEKMYREKRKRNNLRSWRVSGPSILAARSAGPALCLAGGTLAQLTRVKRTQVPHFRRVPVTEIPGSLRSTRGTRREGGHGTKDGGARGRAA</sequence>
<evidence type="ECO:0000313" key="3">
    <source>
        <dbReference type="Proteomes" id="UP000324222"/>
    </source>
</evidence>
<gene>
    <name evidence="2" type="ORF">E2C01_074759</name>
</gene>